<dbReference type="EMBL" id="JABUFE010000011">
    <property type="protein sequence ID" value="NSX56221.1"/>
    <property type="molecule type" value="Genomic_DNA"/>
</dbReference>
<evidence type="ECO:0000313" key="4">
    <source>
        <dbReference type="EMBL" id="NSX56221.1"/>
    </source>
</evidence>
<organism evidence="4 5">
    <name type="scientific">Parasulfitobacter algicola</name>
    <dbReference type="NCBI Taxonomy" id="2614809"/>
    <lineage>
        <taxon>Bacteria</taxon>
        <taxon>Pseudomonadati</taxon>
        <taxon>Pseudomonadota</taxon>
        <taxon>Alphaproteobacteria</taxon>
        <taxon>Rhodobacterales</taxon>
        <taxon>Roseobacteraceae</taxon>
        <taxon>Parasulfitobacter</taxon>
    </lineage>
</organism>
<accession>A0ABX2ITK4</accession>
<sequence length="216" mass="23382">MIIDETDEPTPQHLNIMDSMGGRYSIFLENGATDPVLDESRLAAAIDQAPAIFLSLSASSKKALHLLDGYPNDILLDLHDYDGMNPWYDDFIACADIIQLSNVSLPDPEPVIERLLSARARQVVLTKASAGAEVFTEKQHIRIPACKSVMKDSNGAGDAFSVALWHAQNQHKPLEVAGAFAAATAAFVVECEALCPPELRIDAIEERAARLLAASD</sequence>
<reference evidence="4 5" key="1">
    <citation type="submission" date="2020-06" db="EMBL/GenBank/DDBJ databases">
        <title>Sulfitobacter algicola sp. nov., isolated from green algae.</title>
        <authorList>
            <person name="Wang C."/>
        </authorList>
    </citation>
    <scope>NUCLEOTIDE SEQUENCE [LARGE SCALE GENOMIC DNA]</scope>
    <source>
        <strain evidence="4 5">1151</strain>
    </source>
</reference>
<name>A0ABX2ITK4_9RHOB</name>
<evidence type="ECO:0000256" key="2">
    <source>
        <dbReference type="ARBA" id="ARBA00022777"/>
    </source>
</evidence>
<dbReference type="Gene3D" id="3.40.1190.20">
    <property type="match status" value="1"/>
</dbReference>
<dbReference type="RefSeq" id="WP_174139373.1">
    <property type="nucleotide sequence ID" value="NZ_JABUFE010000011.1"/>
</dbReference>
<keyword evidence="1" id="KW-0808">Transferase</keyword>
<comment type="caution">
    <text evidence="4">The sequence shown here is derived from an EMBL/GenBank/DDBJ whole genome shotgun (WGS) entry which is preliminary data.</text>
</comment>
<proteinExistence type="predicted"/>
<dbReference type="PANTHER" id="PTHR10584:SF166">
    <property type="entry name" value="RIBOKINASE"/>
    <property type="match status" value="1"/>
</dbReference>
<evidence type="ECO:0000259" key="3">
    <source>
        <dbReference type="Pfam" id="PF00294"/>
    </source>
</evidence>
<feature type="domain" description="Carbohydrate kinase PfkB" evidence="3">
    <location>
        <begin position="100"/>
        <end position="195"/>
    </location>
</feature>
<keyword evidence="5" id="KW-1185">Reference proteome</keyword>
<dbReference type="Pfam" id="PF00294">
    <property type="entry name" value="PfkB"/>
    <property type="match status" value="1"/>
</dbReference>
<dbReference type="Proteomes" id="UP000777935">
    <property type="component" value="Unassembled WGS sequence"/>
</dbReference>
<dbReference type="PANTHER" id="PTHR10584">
    <property type="entry name" value="SUGAR KINASE"/>
    <property type="match status" value="1"/>
</dbReference>
<dbReference type="InterPro" id="IPR029056">
    <property type="entry name" value="Ribokinase-like"/>
</dbReference>
<evidence type="ECO:0000256" key="1">
    <source>
        <dbReference type="ARBA" id="ARBA00022679"/>
    </source>
</evidence>
<protein>
    <recommendedName>
        <fullName evidence="3">Carbohydrate kinase PfkB domain-containing protein</fullName>
    </recommendedName>
</protein>
<gene>
    <name evidence="4" type="ORF">HRQ87_15610</name>
</gene>
<evidence type="ECO:0000313" key="5">
    <source>
        <dbReference type="Proteomes" id="UP000777935"/>
    </source>
</evidence>
<dbReference type="SUPFAM" id="SSF53613">
    <property type="entry name" value="Ribokinase-like"/>
    <property type="match status" value="1"/>
</dbReference>
<dbReference type="InterPro" id="IPR011611">
    <property type="entry name" value="PfkB_dom"/>
</dbReference>
<keyword evidence="2" id="KW-0418">Kinase</keyword>